<dbReference type="Proteomes" id="UP000238390">
    <property type="component" value="Chromosome"/>
</dbReference>
<evidence type="ECO:0000313" key="2">
    <source>
        <dbReference type="Proteomes" id="UP000238390"/>
    </source>
</evidence>
<accession>A0A2R3J4L1</accession>
<evidence type="ECO:0000313" key="1">
    <source>
        <dbReference type="EMBL" id="AVK09114.1"/>
    </source>
</evidence>
<dbReference type="AlphaFoldDB" id="A0A2R3J4L1"/>
<dbReference type="RefSeq" id="WP_053813319.1">
    <property type="nucleotide sequence ID" value="NZ_CP020560.1"/>
</dbReference>
<reference evidence="1 2" key="1">
    <citation type="submission" date="2018-02" db="EMBL/GenBank/DDBJ databases">
        <title>FDA/CDC Antimicrobial Resistant Isolate Bank Genome Sequencing.</title>
        <authorList>
            <person name="Benahmed F.H."/>
            <person name="Lutgring J.D."/>
            <person name="Yoo B."/>
            <person name="Machado M."/>
            <person name="Brown A."/>
            <person name="McAllister G."/>
            <person name="Perry A."/>
            <person name="Halpin A.L."/>
            <person name="Vavikolanu K."/>
            <person name="Ott S."/>
            <person name="Zhao X."/>
            <person name="Tallon L.J."/>
            <person name="Sadzewicz L."/>
            <person name="Aluvathingal J."/>
            <person name="Nadendla S."/>
            <person name="Voskania-kordi A."/>
            <person name="Simonyan V."/>
            <person name="Patel J."/>
            <person name="Shawar R.M."/>
        </authorList>
    </citation>
    <scope>NUCLEOTIDE SEQUENCE [LARGE SCALE GENOMIC DNA]</scope>
    <source>
        <strain evidence="1 2">AR_0356</strain>
    </source>
</reference>
<protein>
    <submittedName>
        <fullName evidence="1">Phage P2 GpU family protein</fullName>
    </submittedName>
</protein>
<dbReference type="GeneID" id="77219146"/>
<dbReference type="EMBL" id="CP027169">
    <property type="protein sequence ID" value="AVK09114.1"/>
    <property type="molecule type" value="Genomic_DNA"/>
</dbReference>
<dbReference type="InterPro" id="IPR014458">
    <property type="entry name" value="Unchr_Phage_P2-GpU-fusion"/>
</dbReference>
<dbReference type="Pfam" id="PF06995">
    <property type="entry name" value="Phage_P2_GpU"/>
    <property type="match status" value="1"/>
</dbReference>
<dbReference type="InterPro" id="IPR009734">
    <property type="entry name" value="Myoviridae_GpU"/>
</dbReference>
<name>A0A2R3J4L1_9PSED</name>
<keyword evidence="2" id="KW-1185">Reference proteome</keyword>
<dbReference type="PIRSF" id="PIRSF011237">
    <property type="entry name" value="UP2"/>
    <property type="match status" value="1"/>
</dbReference>
<sequence length="289" mass="31263">MAYLEQLQAGLKHLGRAGESGRKNLDKVVAPVNGAISEIRGAATELENLPGVSPEMAARLQRAMRGIGQAQGKVNRVVSTYNRASRTLLGVDERLDALKVQVNRATQAVGKVAGAVSPTLAGVLPSWLLAPTATPPSESVAPLPHLLVLQPLTANGQPFYFNLDTAAFDTLQRTSAYNWSAQARLGRRPALQSVGLGEENILLKGAVFPLRRQVGEQKVVGLEQLEALRKLAERREPLVLSSGYGEVRMGLWCLVRISESQSALLGNGAPRKQTFDLEFKRYGDDLPNR</sequence>
<organism evidence="1 2">
    <name type="scientific">Pseudomonas paraeruginosa</name>
    <dbReference type="NCBI Taxonomy" id="2994495"/>
    <lineage>
        <taxon>Bacteria</taxon>
        <taxon>Pseudomonadati</taxon>
        <taxon>Pseudomonadota</taxon>
        <taxon>Gammaproteobacteria</taxon>
        <taxon>Pseudomonadales</taxon>
        <taxon>Pseudomonadaceae</taxon>
        <taxon>Pseudomonas</taxon>
    </lineage>
</organism>
<gene>
    <name evidence="1" type="ORF">CSB93_1930</name>
</gene>
<proteinExistence type="predicted"/>